<keyword evidence="3" id="KW-1133">Transmembrane helix</keyword>
<keyword evidence="3" id="KW-0472">Membrane</keyword>
<accession>A0AAV2PV26</accession>
<dbReference type="EMBL" id="CAXKWB010001912">
    <property type="protein sequence ID" value="CAL4065786.1"/>
    <property type="molecule type" value="Genomic_DNA"/>
</dbReference>
<feature type="transmembrane region" description="Helical" evidence="3">
    <location>
        <begin position="16"/>
        <end position="34"/>
    </location>
</feature>
<dbReference type="PROSITE" id="PS51155">
    <property type="entry name" value="CHIT_BIND_RR_2"/>
    <property type="match status" value="1"/>
</dbReference>
<dbReference type="Pfam" id="PF00379">
    <property type="entry name" value="Chitin_bind_4"/>
    <property type="match status" value="1"/>
</dbReference>
<keyword evidence="5" id="KW-1185">Reference proteome</keyword>
<comment type="caution">
    <text evidence="4">The sequence shown here is derived from an EMBL/GenBank/DDBJ whole genome shotgun (WGS) entry which is preliminary data.</text>
</comment>
<evidence type="ECO:0000313" key="4">
    <source>
        <dbReference type="EMBL" id="CAL4065786.1"/>
    </source>
</evidence>
<dbReference type="PANTHER" id="PTHR10380">
    <property type="entry name" value="CUTICLE PROTEIN"/>
    <property type="match status" value="1"/>
</dbReference>
<proteinExistence type="predicted"/>
<organism evidence="4 5">
    <name type="scientific">Meganyctiphanes norvegica</name>
    <name type="common">Northern krill</name>
    <name type="synonym">Thysanopoda norvegica</name>
    <dbReference type="NCBI Taxonomy" id="48144"/>
    <lineage>
        <taxon>Eukaryota</taxon>
        <taxon>Metazoa</taxon>
        <taxon>Ecdysozoa</taxon>
        <taxon>Arthropoda</taxon>
        <taxon>Crustacea</taxon>
        <taxon>Multicrustacea</taxon>
        <taxon>Malacostraca</taxon>
        <taxon>Eumalacostraca</taxon>
        <taxon>Eucarida</taxon>
        <taxon>Euphausiacea</taxon>
        <taxon>Euphausiidae</taxon>
        <taxon>Meganyctiphanes</taxon>
    </lineage>
</organism>
<keyword evidence="1 2" id="KW-0193">Cuticle</keyword>
<gene>
    <name evidence="4" type="ORF">MNOR_LOCUS5075</name>
</gene>
<dbReference type="PROSITE" id="PS00233">
    <property type="entry name" value="CHIT_BIND_RR_1"/>
    <property type="match status" value="1"/>
</dbReference>
<reference evidence="4 5" key="1">
    <citation type="submission" date="2024-05" db="EMBL/GenBank/DDBJ databases">
        <authorList>
            <person name="Wallberg A."/>
        </authorList>
    </citation>
    <scope>NUCLEOTIDE SEQUENCE [LARGE SCALE GENOMIC DNA]</scope>
</reference>
<feature type="non-terminal residue" evidence="4">
    <location>
        <position position="1"/>
    </location>
</feature>
<dbReference type="InterPro" id="IPR050468">
    <property type="entry name" value="Cuticle_Struct_Prot"/>
</dbReference>
<dbReference type="GO" id="GO:0062129">
    <property type="term" value="C:chitin-based extracellular matrix"/>
    <property type="evidence" value="ECO:0007669"/>
    <property type="project" value="TreeGrafter"/>
</dbReference>
<sequence>CHPAAAVTRLSHTTVVIMKCVTVFACLVGVAICAPQLRQQQYVDEQLLEEEQQFPEPYQFSLTVNDDPSTNYQTRQEAQNENGQVQGEYSWVAADGFRYITRYTADPLNGFQAQTIKEPTDIVVVIPQPQPQYQQQIRV</sequence>
<dbReference type="InterPro" id="IPR031311">
    <property type="entry name" value="CHIT_BIND_RR_consensus"/>
</dbReference>
<evidence type="ECO:0000256" key="1">
    <source>
        <dbReference type="ARBA" id="ARBA00022460"/>
    </source>
</evidence>
<evidence type="ECO:0000256" key="3">
    <source>
        <dbReference type="SAM" id="Phobius"/>
    </source>
</evidence>
<dbReference type="InterPro" id="IPR000618">
    <property type="entry name" value="Insect_cuticle"/>
</dbReference>
<keyword evidence="3" id="KW-0812">Transmembrane</keyword>
<protein>
    <submittedName>
        <fullName evidence="4">Uncharacterized protein</fullName>
    </submittedName>
</protein>
<evidence type="ECO:0000256" key="2">
    <source>
        <dbReference type="PROSITE-ProRule" id="PRU00497"/>
    </source>
</evidence>
<dbReference type="AlphaFoldDB" id="A0AAV2PV26"/>
<name>A0AAV2PV26_MEGNR</name>
<dbReference type="Proteomes" id="UP001497623">
    <property type="component" value="Unassembled WGS sequence"/>
</dbReference>
<evidence type="ECO:0000313" key="5">
    <source>
        <dbReference type="Proteomes" id="UP001497623"/>
    </source>
</evidence>
<dbReference type="GO" id="GO:0008010">
    <property type="term" value="F:structural constituent of chitin-based larval cuticle"/>
    <property type="evidence" value="ECO:0007669"/>
    <property type="project" value="TreeGrafter"/>
</dbReference>